<dbReference type="PANTHER" id="PTHR20963:SF24">
    <property type="entry name" value="3-PHYTASE B"/>
    <property type="match status" value="1"/>
</dbReference>
<proteinExistence type="inferred from homology"/>
<comment type="subunit">
    <text evidence="3">Monomer.</text>
</comment>
<dbReference type="PIRSF" id="PIRSF000894">
    <property type="entry name" value="Acid_phosphatase"/>
    <property type="match status" value="1"/>
</dbReference>
<feature type="disulfide bond" evidence="19">
    <location>
        <begin position="487"/>
        <end position="495"/>
    </location>
</feature>
<evidence type="ECO:0000256" key="13">
    <source>
        <dbReference type="ARBA" id="ARBA00043721"/>
    </source>
</evidence>
<dbReference type="InterPro" id="IPR033379">
    <property type="entry name" value="Acid_Pase_AS"/>
</dbReference>
<dbReference type="InterPro" id="IPR016274">
    <property type="entry name" value="Histidine_acid_Pase_euk"/>
</dbReference>
<dbReference type="SUPFAM" id="SSF53254">
    <property type="entry name" value="Phosphoglycerate mutase-like"/>
    <property type="match status" value="1"/>
</dbReference>
<evidence type="ECO:0000256" key="1">
    <source>
        <dbReference type="ARBA" id="ARBA00004613"/>
    </source>
</evidence>
<keyword evidence="20" id="KW-0812">Transmembrane</keyword>
<comment type="catalytic activity">
    <reaction evidence="12">
        <text>1D-myo-inositol 1,2-bisphosphate + H2O = 1D-myo-inositol 2-phosphate + phosphate</text>
        <dbReference type="Rhea" id="RHEA:77135"/>
        <dbReference type="ChEBI" id="CHEBI:15377"/>
        <dbReference type="ChEBI" id="CHEBI:43474"/>
        <dbReference type="ChEBI" id="CHEBI:84142"/>
        <dbReference type="ChEBI" id="CHEBI:195539"/>
    </reaction>
    <physiologicalReaction direction="left-to-right" evidence="12">
        <dbReference type="Rhea" id="RHEA:77136"/>
    </physiologicalReaction>
</comment>
<dbReference type="PROSITE" id="PS00778">
    <property type="entry name" value="HIS_ACID_PHOSPHAT_2"/>
    <property type="match status" value="1"/>
</dbReference>
<keyword evidence="5" id="KW-0964">Secreted</keyword>
<comment type="catalytic activity">
    <reaction evidence="14">
        <text>1D-myo-inositol 1,2,4,5,6-pentakisphosphate + H2O = 1D-myo-inositol 1,2,5,6-tetrakisphosphate + phosphate</text>
        <dbReference type="Rhea" id="RHEA:77115"/>
        <dbReference type="ChEBI" id="CHEBI:15377"/>
        <dbReference type="ChEBI" id="CHEBI:43474"/>
        <dbReference type="ChEBI" id="CHEBI:57798"/>
        <dbReference type="ChEBI" id="CHEBI:195535"/>
    </reaction>
    <physiologicalReaction direction="left-to-right" evidence="14">
        <dbReference type="Rhea" id="RHEA:77116"/>
    </physiologicalReaction>
</comment>
<evidence type="ECO:0000256" key="6">
    <source>
        <dbReference type="ARBA" id="ARBA00022801"/>
    </source>
</evidence>
<dbReference type="Gene3D" id="3.40.50.1240">
    <property type="entry name" value="Phosphoglycerate mutase-like"/>
    <property type="match status" value="1"/>
</dbReference>
<dbReference type="PROSITE" id="PS00616">
    <property type="entry name" value="HIS_ACID_PHOSPHAT_1"/>
    <property type="match status" value="1"/>
</dbReference>
<evidence type="ECO:0000256" key="2">
    <source>
        <dbReference type="ARBA" id="ARBA00005375"/>
    </source>
</evidence>
<dbReference type="InParanoid" id="A0A136J500"/>
<organism evidence="21 22">
    <name type="scientific">Microdochium bolleyi</name>
    <dbReference type="NCBI Taxonomy" id="196109"/>
    <lineage>
        <taxon>Eukaryota</taxon>
        <taxon>Fungi</taxon>
        <taxon>Dikarya</taxon>
        <taxon>Ascomycota</taxon>
        <taxon>Pezizomycotina</taxon>
        <taxon>Sordariomycetes</taxon>
        <taxon>Xylariomycetidae</taxon>
        <taxon>Xylariales</taxon>
        <taxon>Microdochiaceae</taxon>
        <taxon>Microdochium</taxon>
    </lineage>
</organism>
<feature type="disulfide bond" evidence="19">
    <location>
        <begin position="253"/>
        <end position="516"/>
    </location>
</feature>
<keyword evidence="6" id="KW-0378">Hydrolase</keyword>
<dbReference type="AlphaFoldDB" id="A0A136J500"/>
<evidence type="ECO:0000313" key="22">
    <source>
        <dbReference type="Proteomes" id="UP000070501"/>
    </source>
</evidence>
<dbReference type="InterPro" id="IPR029033">
    <property type="entry name" value="His_PPase_superfam"/>
</dbReference>
<keyword evidence="8" id="KW-0325">Glycoprotein</keyword>
<feature type="active site" description="Proton donor" evidence="18">
    <location>
        <position position="400"/>
    </location>
</feature>
<evidence type="ECO:0000256" key="17">
    <source>
        <dbReference type="ARBA" id="ARBA00044262"/>
    </source>
</evidence>
<gene>
    <name evidence="21" type="ORF">Micbo1qcDRAFT_162402</name>
</gene>
<feature type="disulfide bond" evidence="19">
    <location>
        <begin position="303"/>
        <end position="319"/>
    </location>
</feature>
<sequence length="518" mass="57854">MGSLFQFPKAEGYQPLPENVTREELDRRADEAAGRHRRFLRLTFMACILFVLGATLGYTLTRSSSKSEKYCETWEDGYQCAPEISRLWGQYSPFWPVESDISPAVPEGCEVSFAQVLSRHGARDPTLGKSKAYGALIARIHAQVAEYGAGAAFLRDYEYRLGADELSAFGEQQLVNSGIRFYHRYRALARRSTPFVRSAGQHRVVESARKWTEGFHASREADKHAEADEGWPYHILEIPEYRPHNNTLSPDTCPAFEAGSDLGRKAQATFLGEFAPAITARLNAALPGADLDDVDTTYLMDLCPFETVADRYGRPSRICTLFSPDEWADYDYFQSLGKWYGYSSGNPLGPTQGVGFANELIARLTGRPVEDHTSTNSTLDSSPETFPLRDRGVYADFSHDNDMAAMFGALGLYNATAQLDKHSRQNPRETKGFAASWTVPFGARMYVEKMTCHGGPRTSSRSSREQGKREELVRVLVNDRVIPLQNCGADELGRCPLSRFVESLGFARSGGHWDQCYV</sequence>
<comment type="catalytic activity">
    <reaction evidence="13">
        <text>1D-myo-inositol 1,2,6-trisphosphate + H2O = 1D-myo-inositol 1,2-bisphosphate + phosphate</text>
        <dbReference type="Rhea" id="RHEA:77131"/>
        <dbReference type="ChEBI" id="CHEBI:15377"/>
        <dbReference type="ChEBI" id="CHEBI:43474"/>
        <dbReference type="ChEBI" id="CHEBI:195537"/>
        <dbReference type="ChEBI" id="CHEBI:195539"/>
    </reaction>
    <physiologicalReaction direction="left-to-right" evidence="13">
        <dbReference type="Rhea" id="RHEA:77132"/>
    </physiologicalReaction>
</comment>
<evidence type="ECO:0000256" key="20">
    <source>
        <dbReference type="SAM" id="Phobius"/>
    </source>
</evidence>
<dbReference type="InterPro" id="IPR000560">
    <property type="entry name" value="His_Pase_clade-2"/>
</dbReference>
<evidence type="ECO:0000313" key="21">
    <source>
        <dbReference type="EMBL" id="KXJ92233.1"/>
    </source>
</evidence>
<evidence type="ECO:0000256" key="5">
    <source>
        <dbReference type="ARBA" id="ARBA00022525"/>
    </source>
</evidence>
<evidence type="ECO:0000256" key="9">
    <source>
        <dbReference type="ARBA" id="ARBA00041857"/>
    </source>
</evidence>
<dbReference type="EC" id="3.1.3.8" evidence="4"/>
<comment type="catalytic activity">
    <reaction evidence="15">
        <text>1D-myo-inositol hexakisphosphate + H2O = 1D-myo-inositol 1,2,4,5,6-pentakisphosphate + phosphate</text>
        <dbReference type="Rhea" id="RHEA:16989"/>
        <dbReference type="ChEBI" id="CHEBI:15377"/>
        <dbReference type="ChEBI" id="CHEBI:43474"/>
        <dbReference type="ChEBI" id="CHEBI:57798"/>
        <dbReference type="ChEBI" id="CHEBI:58130"/>
        <dbReference type="EC" id="3.1.3.8"/>
    </reaction>
    <physiologicalReaction direction="left-to-right" evidence="15">
        <dbReference type="Rhea" id="RHEA:16990"/>
    </physiologicalReaction>
</comment>
<dbReference type="GO" id="GO:0003993">
    <property type="term" value="F:acid phosphatase activity"/>
    <property type="evidence" value="ECO:0007669"/>
    <property type="project" value="TreeGrafter"/>
</dbReference>
<accession>A0A136J500</accession>
<keyword evidence="7 19" id="KW-1015">Disulfide bond</keyword>
<evidence type="ECO:0000256" key="8">
    <source>
        <dbReference type="ARBA" id="ARBA00023180"/>
    </source>
</evidence>
<evidence type="ECO:0000256" key="3">
    <source>
        <dbReference type="ARBA" id="ARBA00011245"/>
    </source>
</evidence>
<protein>
    <recommendedName>
        <fullName evidence="16">Phytase A</fullName>
        <ecNumber evidence="4">3.1.3.8</ecNumber>
    </recommendedName>
    <alternativeName>
        <fullName evidence="17">Histidine acid phosphatase phyA</fullName>
    </alternativeName>
    <alternativeName>
        <fullName evidence="10">Myo-inositol hexakisphosphate phosphohydrolase A</fullName>
    </alternativeName>
    <alternativeName>
        <fullName evidence="9">Myo-inositol-hexaphosphate 3-phosphohydrolase A</fullName>
    </alternativeName>
</protein>
<comment type="subcellular location">
    <subcellularLocation>
        <location evidence="1">Secreted</location>
    </subcellularLocation>
</comment>
<keyword evidence="20" id="KW-1133">Transmembrane helix</keyword>
<comment type="catalytic activity">
    <reaction evidence="11">
        <text>1D-myo-inositol 1,2,5,6-tetrakisphosphate + H2O = 1D-myo-inositol 1,2,6-trisphosphate + phosphate</text>
        <dbReference type="Rhea" id="RHEA:77119"/>
        <dbReference type="ChEBI" id="CHEBI:15377"/>
        <dbReference type="ChEBI" id="CHEBI:43474"/>
        <dbReference type="ChEBI" id="CHEBI:195535"/>
        <dbReference type="ChEBI" id="CHEBI:195537"/>
    </reaction>
    <physiologicalReaction direction="left-to-right" evidence="11">
        <dbReference type="Rhea" id="RHEA:77120"/>
    </physiologicalReaction>
</comment>
<evidence type="ECO:0000256" key="12">
    <source>
        <dbReference type="ARBA" id="ARBA00043675"/>
    </source>
</evidence>
<evidence type="ECO:0000256" key="4">
    <source>
        <dbReference type="ARBA" id="ARBA00012632"/>
    </source>
</evidence>
<evidence type="ECO:0000256" key="14">
    <source>
        <dbReference type="ARBA" id="ARBA00043748"/>
    </source>
</evidence>
<dbReference type="Proteomes" id="UP000070501">
    <property type="component" value="Unassembled WGS sequence"/>
</dbReference>
<dbReference type="GO" id="GO:0016158">
    <property type="term" value="F:inositol hexakisphosphate 3-phosphatase activity"/>
    <property type="evidence" value="ECO:0007669"/>
    <property type="project" value="UniProtKB-EC"/>
</dbReference>
<dbReference type="STRING" id="196109.A0A136J500"/>
<evidence type="ECO:0000256" key="10">
    <source>
        <dbReference type="ARBA" id="ARBA00042300"/>
    </source>
</evidence>
<evidence type="ECO:0000256" key="11">
    <source>
        <dbReference type="ARBA" id="ARBA00043670"/>
    </source>
</evidence>
<evidence type="ECO:0000256" key="16">
    <source>
        <dbReference type="ARBA" id="ARBA00044106"/>
    </source>
</evidence>
<evidence type="ECO:0000256" key="15">
    <source>
        <dbReference type="ARBA" id="ARBA00043788"/>
    </source>
</evidence>
<dbReference type="PANTHER" id="PTHR20963">
    <property type="entry name" value="MULTIPLE INOSITOL POLYPHOSPHATE PHOSPHATASE-RELATED"/>
    <property type="match status" value="1"/>
</dbReference>
<evidence type="ECO:0000256" key="18">
    <source>
        <dbReference type="PIRSR" id="PIRSR000894-1"/>
    </source>
</evidence>
<dbReference type="EMBL" id="KQ964249">
    <property type="protein sequence ID" value="KXJ92233.1"/>
    <property type="molecule type" value="Genomic_DNA"/>
</dbReference>
<dbReference type="CDD" id="cd07061">
    <property type="entry name" value="HP_HAP_like"/>
    <property type="match status" value="1"/>
</dbReference>
<dbReference type="OrthoDB" id="6509975at2759"/>
<keyword evidence="20" id="KW-0472">Membrane</keyword>
<feature type="transmembrane region" description="Helical" evidence="20">
    <location>
        <begin position="39"/>
        <end position="60"/>
    </location>
</feature>
<comment type="similarity">
    <text evidence="2">Belongs to the histidine acid phosphatase family.</text>
</comment>
<name>A0A136J500_9PEZI</name>
<dbReference type="GO" id="GO:0005576">
    <property type="term" value="C:extracellular region"/>
    <property type="evidence" value="ECO:0007669"/>
    <property type="project" value="UniProtKB-SubCell"/>
</dbReference>
<dbReference type="Pfam" id="PF00328">
    <property type="entry name" value="His_Phos_2"/>
    <property type="match status" value="1"/>
</dbReference>
<keyword evidence="22" id="KW-1185">Reference proteome</keyword>
<feature type="disulfide bond" evidence="19">
    <location>
        <begin position="109"/>
        <end position="452"/>
    </location>
</feature>
<reference evidence="22" key="1">
    <citation type="submission" date="2016-02" db="EMBL/GenBank/DDBJ databases">
        <title>Draft genome sequence of Microdochium bolleyi, a fungal endophyte of beachgrass.</title>
        <authorList>
            <consortium name="DOE Joint Genome Institute"/>
            <person name="David A.S."/>
            <person name="May G."/>
            <person name="Haridas S."/>
            <person name="Lim J."/>
            <person name="Wang M."/>
            <person name="Labutti K."/>
            <person name="Lipzen A."/>
            <person name="Barry K."/>
            <person name="Grigoriev I.V."/>
        </authorList>
    </citation>
    <scope>NUCLEOTIDE SEQUENCE [LARGE SCALE GENOMIC DNA]</scope>
    <source>
        <strain evidence="22">J235TASD1</strain>
    </source>
</reference>
<evidence type="ECO:0000256" key="19">
    <source>
        <dbReference type="PIRSR" id="PIRSR000894-2"/>
    </source>
</evidence>
<feature type="active site" description="Nucleophile" evidence="18">
    <location>
        <position position="120"/>
    </location>
</feature>
<evidence type="ECO:0000256" key="7">
    <source>
        <dbReference type="ARBA" id="ARBA00023157"/>
    </source>
</evidence>